<evidence type="ECO:0000256" key="4">
    <source>
        <dbReference type="ARBA" id="ARBA00051722"/>
    </source>
</evidence>
<dbReference type="GO" id="GO:0030145">
    <property type="term" value="F:manganese ion binding"/>
    <property type="evidence" value="ECO:0007669"/>
    <property type="project" value="UniProtKB-UniRule"/>
</dbReference>
<dbReference type="EC" id="3.1.3.48" evidence="5"/>
<sequence length="253" mass="29377">MLDINPYILPINRESVTNISSSIAIAKEAEKANVRKIIAAPRYIQGKQEINKDTIINLVQKVNQQLMEENIEVEIIPGQTIRIYGNMEEDLEAESLMTYGAEPKYVFMELMYDHIPEYTKQLCYELQLKGYKPVFMNPEKNLQIQEDHDHLYSMVKNGVLVQVSAKSIMGKKGKKLQKLTQQFLKNNLVHFVGSDTSEAKDYHIQSAWKSMKRNISFHQWYLLQENQNLLLDNKMVQGEEPARIKKKKIFGIL</sequence>
<name>A0A6N7R1M5_9BACI</name>
<comment type="catalytic activity">
    <reaction evidence="4 5">
        <text>O-phospho-L-tyrosyl-[protein] + H2O = L-tyrosyl-[protein] + phosphate</text>
        <dbReference type="Rhea" id="RHEA:10684"/>
        <dbReference type="Rhea" id="RHEA-COMP:10136"/>
        <dbReference type="Rhea" id="RHEA-COMP:20101"/>
        <dbReference type="ChEBI" id="CHEBI:15377"/>
        <dbReference type="ChEBI" id="CHEBI:43474"/>
        <dbReference type="ChEBI" id="CHEBI:46858"/>
        <dbReference type="ChEBI" id="CHEBI:61978"/>
        <dbReference type="EC" id="3.1.3.48"/>
    </reaction>
</comment>
<evidence type="ECO:0000256" key="2">
    <source>
        <dbReference type="ARBA" id="ARBA00022801"/>
    </source>
</evidence>
<comment type="caution">
    <text evidence="6">The sequence shown here is derived from an EMBL/GenBank/DDBJ whole genome shotgun (WGS) entry which is preliminary data.</text>
</comment>
<dbReference type="InterPro" id="IPR016667">
    <property type="entry name" value="Caps_polysacc_synth_CpsB/CapC"/>
</dbReference>
<keyword evidence="2 5" id="KW-0378">Hydrolase</keyword>
<dbReference type="PANTHER" id="PTHR39181:SF1">
    <property type="entry name" value="TYROSINE-PROTEIN PHOSPHATASE YWQE"/>
    <property type="match status" value="1"/>
</dbReference>
<dbReference type="Gene3D" id="3.20.20.140">
    <property type="entry name" value="Metal-dependent hydrolases"/>
    <property type="match status" value="1"/>
</dbReference>
<dbReference type="PIRSF" id="PIRSF016557">
    <property type="entry name" value="Caps_synth_CpsB"/>
    <property type="match status" value="1"/>
</dbReference>
<dbReference type="GO" id="GO:0004725">
    <property type="term" value="F:protein tyrosine phosphatase activity"/>
    <property type="evidence" value="ECO:0007669"/>
    <property type="project" value="UniProtKB-UniRule"/>
</dbReference>
<accession>A0A6N7R1M5</accession>
<keyword evidence="3 5" id="KW-0904">Protein phosphatase</keyword>
<gene>
    <name evidence="6" type="ORF">GH885_13455</name>
</gene>
<evidence type="ECO:0000256" key="1">
    <source>
        <dbReference type="ARBA" id="ARBA00005750"/>
    </source>
</evidence>
<dbReference type="Proteomes" id="UP000435187">
    <property type="component" value="Unassembled WGS sequence"/>
</dbReference>
<evidence type="ECO:0000313" key="6">
    <source>
        <dbReference type="EMBL" id="MRI67335.1"/>
    </source>
</evidence>
<proteinExistence type="inferred from homology"/>
<protein>
    <recommendedName>
        <fullName evidence="5">Tyrosine-protein phosphatase</fullName>
        <ecNumber evidence="5">3.1.3.48</ecNumber>
    </recommendedName>
</protein>
<dbReference type="AlphaFoldDB" id="A0A6N7R1M5"/>
<evidence type="ECO:0000256" key="3">
    <source>
        <dbReference type="ARBA" id="ARBA00022912"/>
    </source>
</evidence>
<evidence type="ECO:0000313" key="7">
    <source>
        <dbReference type="Proteomes" id="UP000435187"/>
    </source>
</evidence>
<dbReference type="Pfam" id="PF19567">
    <property type="entry name" value="CpsB_CapC"/>
    <property type="match status" value="1"/>
</dbReference>
<dbReference type="PANTHER" id="PTHR39181">
    <property type="entry name" value="TYROSINE-PROTEIN PHOSPHATASE YWQE"/>
    <property type="match status" value="1"/>
</dbReference>
<reference evidence="6 7" key="1">
    <citation type="submission" date="2019-10" db="EMBL/GenBank/DDBJ databases">
        <title>Gracilibacillus salitolerans sp. nov., a moderate halophile isolated from a saline soil in northwest China.</title>
        <authorList>
            <person name="Gan L."/>
        </authorList>
    </citation>
    <scope>NUCLEOTIDE SEQUENCE [LARGE SCALE GENOMIC DNA]</scope>
    <source>
        <strain evidence="6 7">TP2-8</strain>
    </source>
</reference>
<dbReference type="EMBL" id="WJEE01000030">
    <property type="protein sequence ID" value="MRI67335.1"/>
    <property type="molecule type" value="Genomic_DNA"/>
</dbReference>
<evidence type="ECO:0000256" key="5">
    <source>
        <dbReference type="PIRNR" id="PIRNR016557"/>
    </source>
</evidence>
<organism evidence="6 7">
    <name type="scientific">Gracilibacillus thailandensis</name>
    <dbReference type="NCBI Taxonomy" id="563735"/>
    <lineage>
        <taxon>Bacteria</taxon>
        <taxon>Bacillati</taxon>
        <taxon>Bacillota</taxon>
        <taxon>Bacilli</taxon>
        <taxon>Bacillales</taxon>
        <taxon>Bacillaceae</taxon>
        <taxon>Gracilibacillus</taxon>
    </lineage>
</organism>
<keyword evidence="7" id="KW-1185">Reference proteome</keyword>
<comment type="similarity">
    <text evidence="1 5">Belongs to the metallo-dependent hydrolases superfamily. CpsB/CapC family.</text>
</comment>
<dbReference type="RefSeq" id="WP_153835927.1">
    <property type="nucleotide sequence ID" value="NZ_JBHUMW010000043.1"/>
</dbReference>